<evidence type="ECO:0000256" key="1">
    <source>
        <dbReference type="SAM" id="Coils"/>
    </source>
</evidence>
<sequence length="351" mass="40046">MIMRKKEDQQLYMEQDLKKIRQIADHDAEALRRLKENFEMKRFEVEQYKTQLAELTKNNHNMEDMGKVEIRNLQNALDSCKTDLTRSRNEVNDYRNKAEDLEAQVVELKQQINIWSIKIREQTGQMSEMDTNLSGCKINLAEKDLKLAEAETKIRCLGEERERLEKQIEDLKLKNNDTTEIQRTAAQDVENRTRSKINKIFPNIPAGPTQYDQWLDHVGDYLRNHSTSASSIQHSAIINSSTSNSCRNNSNSESDVGAADGKTVTTNNHSVESEDGGDGADGSSDSLDTLLLQNAQLQRTVDEYKIIVADTEIEEMVDNGGNKKIENIVQKLVEEFLCLCSKITRSIQVEC</sequence>
<dbReference type="VEuPathDB" id="VectorBase:PPAI004480"/>
<reference evidence="3" key="1">
    <citation type="submission" date="2022-08" db="UniProtKB">
        <authorList>
            <consortium name="EnsemblMetazoa"/>
        </authorList>
    </citation>
    <scope>IDENTIFICATION</scope>
    <source>
        <strain evidence="3">Israel</strain>
    </source>
</reference>
<organism evidence="3 4">
    <name type="scientific">Phlebotomus papatasi</name>
    <name type="common">Sandfly</name>
    <dbReference type="NCBI Taxonomy" id="29031"/>
    <lineage>
        <taxon>Eukaryota</taxon>
        <taxon>Metazoa</taxon>
        <taxon>Ecdysozoa</taxon>
        <taxon>Arthropoda</taxon>
        <taxon>Hexapoda</taxon>
        <taxon>Insecta</taxon>
        <taxon>Pterygota</taxon>
        <taxon>Neoptera</taxon>
        <taxon>Endopterygota</taxon>
        <taxon>Diptera</taxon>
        <taxon>Nematocera</taxon>
        <taxon>Psychodoidea</taxon>
        <taxon>Psychodidae</taxon>
        <taxon>Phlebotomus</taxon>
        <taxon>Phlebotomus</taxon>
    </lineage>
</organism>
<feature type="coiled-coil region" evidence="1">
    <location>
        <begin position="31"/>
        <end position="181"/>
    </location>
</feature>
<proteinExistence type="predicted"/>
<accession>A0A1B0GNB4</accession>
<evidence type="ECO:0000313" key="4">
    <source>
        <dbReference type="Proteomes" id="UP000092462"/>
    </source>
</evidence>
<dbReference type="EnsemblMetazoa" id="PPAI004480-RA">
    <property type="protein sequence ID" value="PPAI004480-PA"/>
    <property type="gene ID" value="PPAI004480"/>
</dbReference>
<feature type="compositionally biased region" description="Low complexity" evidence="2">
    <location>
        <begin position="241"/>
        <end position="254"/>
    </location>
</feature>
<evidence type="ECO:0000256" key="2">
    <source>
        <dbReference type="SAM" id="MobiDB-lite"/>
    </source>
</evidence>
<dbReference type="Proteomes" id="UP000092462">
    <property type="component" value="Unassembled WGS sequence"/>
</dbReference>
<protein>
    <submittedName>
        <fullName evidence="3">Uncharacterized protein</fullName>
    </submittedName>
</protein>
<name>A0A1B0GNB4_PHLPP</name>
<dbReference type="VEuPathDB" id="VectorBase:PPAPM1_012353"/>
<keyword evidence="1" id="KW-0175">Coiled coil</keyword>
<evidence type="ECO:0000313" key="3">
    <source>
        <dbReference type="EnsemblMetazoa" id="PPAI004480-PA"/>
    </source>
</evidence>
<dbReference type="Gene3D" id="1.10.287.1490">
    <property type="match status" value="1"/>
</dbReference>
<dbReference type="EMBL" id="AJVK01013109">
    <property type="status" value="NOT_ANNOTATED_CDS"/>
    <property type="molecule type" value="Genomic_DNA"/>
</dbReference>
<dbReference type="EMBL" id="AJVK01013108">
    <property type="status" value="NOT_ANNOTATED_CDS"/>
    <property type="molecule type" value="Genomic_DNA"/>
</dbReference>
<dbReference type="EMBL" id="AJVK01013106">
    <property type="status" value="NOT_ANNOTATED_CDS"/>
    <property type="molecule type" value="Genomic_DNA"/>
</dbReference>
<keyword evidence="4" id="KW-1185">Reference proteome</keyword>
<dbReference type="AlphaFoldDB" id="A0A1B0GNB4"/>
<dbReference type="EMBL" id="AJVK01013107">
    <property type="status" value="NOT_ANNOTATED_CDS"/>
    <property type="molecule type" value="Genomic_DNA"/>
</dbReference>
<feature type="region of interest" description="Disordered" evidence="2">
    <location>
        <begin position="241"/>
        <end position="285"/>
    </location>
</feature>